<evidence type="ECO:0000313" key="1">
    <source>
        <dbReference type="EMBL" id="KAK3793670.1"/>
    </source>
</evidence>
<accession>A0AAE1ATD3</accession>
<dbReference type="PANTHER" id="PTHR10773">
    <property type="entry name" value="DNA-DIRECTED RNA POLYMERASES I, II, AND III SUBUNIT RPABC2"/>
    <property type="match status" value="1"/>
</dbReference>
<name>A0AAE1ATD3_9GAST</name>
<proteinExistence type="predicted"/>
<protein>
    <submittedName>
        <fullName evidence="1">Uncharacterized protein</fullName>
    </submittedName>
</protein>
<dbReference type="PANTHER" id="PTHR10773:SF19">
    <property type="match status" value="1"/>
</dbReference>
<dbReference type="Proteomes" id="UP001283361">
    <property type="component" value="Unassembled WGS sequence"/>
</dbReference>
<keyword evidence="2" id="KW-1185">Reference proteome</keyword>
<reference evidence="1" key="1">
    <citation type="journal article" date="2023" name="G3 (Bethesda)">
        <title>A reference genome for the long-term kleptoplast-retaining sea slug Elysia crispata morphotype clarki.</title>
        <authorList>
            <person name="Eastman K.E."/>
            <person name="Pendleton A.L."/>
            <person name="Shaikh M.A."/>
            <person name="Suttiyut T."/>
            <person name="Ogas R."/>
            <person name="Tomko P."/>
            <person name="Gavelis G."/>
            <person name="Widhalm J.R."/>
            <person name="Wisecaver J.H."/>
        </authorList>
    </citation>
    <scope>NUCLEOTIDE SEQUENCE</scope>
    <source>
        <strain evidence="1">ECLA1</strain>
    </source>
</reference>
<evidence type="ECO:0000313" key="2">
    <source>
        <dbReference type="Proteomes" id="UP001283361"/>
    </source>
</evidence>
<dbReference type="AlphaFoldDB" id="A0AAE1ATD3"/>
<dbReference type="EMBL" id="JAWDGP010001186">
    <property type="protein sequence ID" value="KAK3793670.1"/>
    <property type="molecule type" value="Genomic_DNA"/>
</dbReference>
<sequence length="131" mass="14991">MTAEDISVWTMDLESVLMCPKAKPSAMYYRTKLVVHNMTYLNLKTKEGYCYVFDETNGDHSSQMFGYLHHNYFSRYLDTNPDIAKIVIWSDGCGYQNKCTTIANSLLQLVVEKKGANRAEISHSRPHPNGM</sequence>
<gene>
    <name evidence="1" type="ORF">RRG08_014564</name>
</gene>
<organism evidence="1 2">
    <name type="scientific">Elysia crispata</name>
    <name type="common">lettuce slug</name>
    <dbReference type="NCBI Taxonomy" id="231223"/>
    <lineage>
        <taxon>Eukaryota</taxon>
        <taxon>Metazoa</taxon>
        <taxon>Spiralia</taxon>
        <taxon>Lophotrochozoa</taxon>
        <taxon>Mollusca</taxon>
        <taxon>Gastropoda</taxon>
        <taxon>Heterobranchia</taxon>
        <taxon>Euthyneura</taxon>
        <taxon>Panpulmonata</taxon>
        <taxon>Sacoglossa</taxon>
        <taxon>Placobranchoidea</taxon>
        <taxon>Plakobranchidae</taxon>
        <taxon>Elysia</taxon>
    </lineage>
</organism>
<comment type="caution">
    <text evidence="1">The sequence shown here is derived from an EMBL/GenBank/DDBJ whole genome shotgun (WGS) entry which is preliminary data.</text>
</comment>